<dbReference type="SUPFAM" id="SSF50494">
    <property type="entry name" value="Trypsin-like serine proteases"/>
    <property type="match status" value="1"/>
</dbReference>
<evidence type="ECO:0000313" key="3">
    <source>
        <dbReference type="Proteomes" id="UP000886845"/>
    </source>
</evidence>
<gene>
    <name evidence="2" type="ORF">IAC79_03670</name>
</gene>
<dbReference type="InterPro" id="IPR001940">
    <property type="entry name" value="Peptidase_S1C"/>
</dbReference>
<dbReference type="Gene3D" id="1.25.40.10">
    <property type="entry name" value="Tetratricopeptide repeat domain"/>
    <property type="match status" value="1"/>
</dbReference>
<dbReference type="Pfam" id="PF13365">
    <property type="entry name" value="Trypsin_2"/>
    <property type="match status" value="1"/>
</dbReference>
<feature type="signal peptide" evidence="1">
    <location>
        <begin position="1"/>
        <end position="29"/>
    </location>
</feature>
<feature type="chain" id="PRO_5038690823" evidence="1">
    <location>
        <begin position="30"/>
        <end position="342"/>
    </location>
</feature>
<dbReference type="PRINTS" id="PR00834">
    <property type="entry name" value="PROTEASES2C"/>
</dbReference>
<dbReference type="PANTHER" id="PTHR43019:SF23">
    <property type="entry name" value="PROTEASE DO-LIKE 5, CHLOROPLASTIC"/>
    <property type="match status" value="1"/>
</dbReference>
<dbReference type="AlphaFoldDB" id="A0A9D1T2G8"/>
<organism evidence="2 3">
    <name type="scientific">Candidatus Spyradenecus faecavium</name>
    <dbReference type="NCBI Taxonomy" id="2840947"/>
    <lineage>
        <taxon>Bacteria</taxon>
        <taxon>Pseudomonadati</taxon>
        <taxon>Lentisphaerota</taxon>
        <taxon>Lentisphaeria</taxon>
        <taxon>Lentisphaerales</taxon>
        <taxon>Lentisphaeraceae</taxon>
        <taxon>Lentisphaeraceae incertae sedis</taxon>
        <taxon>Candidatus Spyradenecus</taxon>
    </lineage>
</organism>
<dbReference type="Gene3D" id="2.40.10.10">
    <property type="entry name" value="Trypsin-like serine proteases"/>
    <property type="match status" value="2"/>
</dbReference>
<proteinExistence type="predicted"/>
<dbReference type="InterPro" id="IPR011990">
    <property type="entry name" value="TPR-like_helical_dom_sf"/>
</dbReference>
<dbReference type="GO" id="GO:0006508">
    <property type="term" value="P:proteolysis"/>
    <property type="evidence" value="ECO:0007669"/>
    <property type="project" value="InterPro"/>
</dbReference>
<accession>A0A9D1T2G8</accession>
<dbReference type="InterPro" id="IPR006597">
    <property type="entry name" value="Sel1-like"/>
</dbReference>
<name>A0A9D1T2G8_9BACT</name>
<reference evidence="2" key="1">
    <citation type="submission" date="2020-10" db="EMBL/GenBank/DDBJ databases">
        <authorList>
            <person name="Gilroy R."/>
        </authorList>
    </citation>
    <scope>NUCLEOTIDE SEQUENCE</scope>
    <source>
        <strain evidence="2">35461</strain>
    </source>
</reference>
<evidence type="ECO:0000256" key="1">
    <source>
        <dbReference type="SAM" id="SignalP"/>
    </source>
</evidence>
<dbReference type="SMART" id="SM00671">
    <property type="entry name" value="SEL1"/>
    <property type="match status" value="2"/>
</dbReference>
<comment type="caution">
    <text evidence="2">The sequence shown here is derived from an EMBL/GenBank/DDBJ whole genome shotgun (WGS) entry which is preliminary data.</text>
</comment>
<protein>
    <submittedName>
        <fullName evidence="2">Trypsin-like peptidase domain-containing protein</fullName>
    </submittedName>
</protein>
<dbReference type="Proteomes" id="UP000886845">
    <property type="component" value="Unassembled WGS sequence"/>
</dbReference>
<keyword evidence="1" id="KW-0732">Signal</keyword>
<dbReference type="GO" id="GO:0004252">
    <property type="term" value="F:serine-type endopeptidase activity"/>
    <property type="evidence" value="ECO:0007669"/>
    <property type="project" value="InterPro"/>
</dbReference>
<dbReference type="SUPFAM" id="SSF81901">
    <property type="entry name" value="HCP-like"/>
    <property type="match status" value="1"/>
</dbReference>
<reference evidence="2" key="2">
    <citation type="journal article" date="2021" name="PeerJ">
        <title>Extensive microbial diversity within the chicken gut microbiome revealed by metagenomics and culture.</title>
        <authorList>
            <person name="Gilroy R."/>
            <person name="Ravi A."/>
            <person name="Getino M."/>
            <person name="Pursley I."/>
            <person name="Horton D.L."/>
            <person name="Alikhan N.F."/>
            <person name="Baker D."/>
            <person name="Gharbi K."/>
            <person name="Hall N."/>
            <person name="Watson M."/>
            <person name="Adriaenssens E.M."/>
            <person name="Foster-Nyarko E."/>
            <person name="Jarju S."/>
            <person name="Secka A."/>
            <person name="Antonio M."/>
            <person name="Oren A."/>
            <person name="Chaudhuri R.R."/>
            <person name="La Ragione R."/>
            <person name="Hildebrand F."/>
            <person name="Pallen M.J."/>
        </authorList>
    </citation>
    <scope>NUCLEOTIDE SEQUENCE</scope>
    <source>
        <strain evidence="2">35461</strain>
    </source>
</reference>
<sequence>MKRMIRAFLCIWCVVGLFLWCDAASLTQAQIGEKALEAGLTCLDRKQDERAFRFFQRAAKAGNAQGMRALGICLSEGIGCWLDTAGGTYWLEQSALHGDCIAAYLLAKRYAQTRQKVKALDSLKRAVEIAASLGNRQLLVDCSQLALDLGEVEFSKTIFALSQGNPPVAAEPQGGSGTAWRINDTDVVTCWHVIEGMTRYQLWVNGEVLPLTVVAGDKEGDLAVLRLPEGRTFPAGEALTVNRSSPAIKRGASCFTLGFPQPGLQGRGIKYTEGTVSALEGFMGDAGTFQVSVEIQPGNSGGPLLDSSGRVIGVIVSTLLNGQNVNYAIKKEVLSHFLMSNQ</sequence>
<dbReference type="PANTHER" id="PTHR43019">
    <property type="entry name" value="SERINE ENDOPROTEASE DEGS"/>
    <property type="match status" value="1"/>
</dbReference>
<evidence type="ECO:0000313" key="2">
    <source>
        <dbReference type="EMBL" id="HIV09192.1"/>
    </source>
</evidence>
<dbReference type="InterPro" id="IPR009003">
    <property type="entry name" value="Peptidase_S1_PA"/>
</dbReference>
<dbReference type="InterPro" id="IPR043504">
    <property type="entry name" value="Peptidase_S1_PA_chymotrypsin"/>
</dbReference>
<dbReference type="EMBL" id="DVOR01000116">
    <property type="protein sequence ID" value="HIV09192.1"/>
    <property type="molecule type" value="Genomic_DNA"/>
</dbReference>